<dbReference type="InterPro" id="IPR050326">
    <property type="entry name" value="NAD_dep_DNA_ligaseB"/>
</dbReference>
<dbReference type="EC" id="6.5.1.2" evidence="7"/>
<keyword evidence="4 7" id="KW-0520">NAD</keyword>
<reference evidence="10 11" key="1">
    <citation type="journal article" date="2015" name="Genome Announc.">
        <title>Genome Sequences of Oblitimonas alkaliphila gen. nov. sp. nov. (Proposed), a Novel Bacterium of the Pseudomonadaceae Family.</title>
        <authorList>
            <person name="Lauer A.C."/>
            <person name="Nicholson A.C."/>
            <person name="Humrighouse B.W."/>
            <person name="Emery B."/>
            <person name="Drobish A."/>
            <person name="Juieng P."/>
            <person name="Loparev V."/>
            <person name="McQuiston J.R."/>
        </authorList>
    </citation>
    <scope>NUCLEOTIDE SEQUENCE [LARGE SCALE GENOMIC DNA]</scope>
    <source>
        <strain evidence="10 11">E5571</strain>
    </source>
</reference>
<dbReference type="Pfam" id="PF03120">
    <property type="entry name" value="OB_DNA_ligase"/>
    <property type="match status" value="1"/>
</dbReference>
<dbReference type="PANTHER" id="PTHR47810:SF1">
    <property type="entry name" value="DNA LIGASE B"/>
    <property type="match status" value="1"/>
</dbReference>
<dbReference type="InterPro" id="IPR013839">
    <property type="entry name" value="DNAligase_adenylation"/>
</dbReference>
<evidence type="ECO:0000313" key="11">
    <source>
        <dbReference type="Proteomes" id="UP000063953"/>
    </source>
</evidence>
<keyword evidence="2 7" id="KW-0235">DNA replication</keyword>
<dbReference type="InterPro" id="IPR004150">
    <property type="entry name" value="NAD_DNA_ligase_OB"/>
</dbReference>
<dbReference type="SUPFAM" id="SSF50249">
    <property type="entry name" value="Nucleic acid-binding proteins"/>
    <property type="match status" value="1"/>
</dbReference>
<dbReference type="InterPro" id="IPR020923">
    <property type="entry name" value="DNA_ligase_B"/>
</dbReference>
<dbReference type="NCBIfam" id="NF005987">
    <property type="entry name" value="PRK08097.1"/>
    <property type="match status" value="1"/>
</dbReference>
<dbReference type="SUPFAM" id="SSF56091">
    <property type="entry name" value="DNA ligase/mRNA capping enzyme, catalytic domain"/>
    <property type="match status" value="1"/>
</dbReference>
<dbReference type="Gene3D" id="1.10.287.610">
    <property type="entry name" value="Helix hairpin bin"/>
    <property type="match status" value="1"/>
</dbReference>
<dbReference type="RefSeq" id="WP_053100710.1">
    <property type="nucleotide sequence ID" value="NZ_CP012365.1"/>
</dbReference>
<keyword evidence="8" id="KW-0732">Signal</keyword>
<dbReference type="GO" id="GO:0006260">
    <property type="term" value="P:DNA replication"/>
    <property type="evidence" value="ECO:0007669"/>
    <property type="project" value="UniProtKB-KW"/>
</dbReference>
<organism evidence="10 11">
    <name type="scientific">Thiopseudomonas alkaliphila</name>
    <dbReference type="NCBI Taxonomy" id="1697053"/>
    <lineage>
        <taxon>Bacteria</taxon>
        <taxon>Pseudomonadati</taxon>
        <taxon>Pseudomonadota</taxon>
        <taxon>Gammaproteobacteria</taxon>
        <taxon>Pseudomonadales</taxon>
        <taxon>Pseudomonadaceae</taxon>
        <taxon>Thiopseudomonas</taxon>
    </lineage>
</organism>
<feature type="chain" id="PRO_5005472110" description="DNA ligase B" evidence="8">
    <location>
        <begin position="25"/>
        <end position="559"/>
    </location>
</feature>
<evidence type="ECO:0000256" key="8">
    <source>
        <dbReference type="SAM" id="SignalP"/>
    </source>
</evidence>
<keyword evidence="11" id="KW-1185">Reference proteome</keyword>
<dbReference type="Gene3D" id="2.40.50.140">
    <property type="entry name" value="Nucleic acid-binding proteins"/>
    <property type="match status" value="1"/>
</dbReference>
<dbReference type="PANTHER" id="PTHR47810">
    <property type="entry name" value="DNA LIGASE"/>
    <property type="match status" value="1"/>
</dbReference>
<protein>
    <recommendedName>
        <fullName evidence="7">DNA ligase B</fullName>
        <ecNumber evidence="7">6.5.1.2</ecNumber>
    </recommendedName>
    <alternativeName>
        <fullName evidence="7">Polydeoxyribonucleotide synthase [NAD(+)] B</fullName>
    </alternativeName>
</protein>
<name>A0A0K1XEC7_9GAMM</name>
<comment type="function">
    <text evidence="7">Catalyzes the formation of phosphodiester linkages between 5'-phosphoryl and 3'-hydroxyl groups in double-stranded DNA using NAD as a coenzyme and as the energy source for the reaction.</text>
</comment>
<dbReference type="InterPro" id="IPR010994">
    <property type="entry name" value="RuvA_2-like"/>
</dbReference>
<dbReference type="Proteomes" id="UP000063953">
    <property type="component" value="Chromosome"/>
</dbReference>
<dbReference type="Gene3D" id="3.30.470.30">
    <property type="entry name" value="DNA ligase/mRNA capping enzyme"/>
    <property type="match status" value="1"/>
</dbReference>
<keyword evidence="1 7" id="KW-0436">Ligase</keyword>
<dbReference type="Pfam" id="PF01653">
    <property type="entry name" value="DNA_ligase_aden"/>
    <property type="match status" value="1"/>
</dbReference>
<dbReference type="SMART" id="SM00532">
    <property type="entry name" value="LIGANc"/>
    <property type="match status" value="1"/>
</dbReference>
<sequence>MNYLLSYPLRLGLLLLAPTIYATAPCPNWQPQQAAENIQHLRQRLQALDASYQQQQSLISDELYDQLLEKEQRWSQCFPSITAKPVITTAATPQLTTTRHSFPQAGLTKLKEPQLKQWLQGKTDLWVQPKVDGVAVSLHYQQGQLVQILSRGDGTFGSSWLHHQQQLVAIPKQLTQPLSITVQGELYWHVDNFIQAKQNNSQARHQVAALLNRAQLSTAQGHQIGLFVWEWPDGPETIEQRYAQLAALGFVIDPSLTQPVSDWPQISKWRQHWYHSPLPFASDGIVLKQSRRQVITSGNYPPLWAVAWKYPYQRTLATVQGIQFNIGRTGKITPIVLLEPTELDGKTIRRVSVSSLKKLQALQLAKDAQVALQLSGHSIPQITEVIWQAAQAEPVSLPNPKDYHRLSCWTDNPQCRTQLLSRLEWTKKSPGFALHGLGKASWLQLLNSQTIQHWSDWLTLSPEQIKQAGFSAKQAEQLYQALQPPLQASASAWLTALSAPHATQLPKTLSWQQLANNTPNDWEALLFSPKKAQQLAEFIQHPDIQLIFQRLAQRKIATN</sequence>
<accession>A0A0K1XEC7</accession>
<dbReference type="STRING" id="1697053.AKN87_08475"/>
<evidence type="ECO:0000256" key="7">
    <source>
        <dbReference type="HAMAP-Rule" id="MF_01587"/>
    </source>
</evidence>
<proteinExistence type="inferred from homology"/>
<feature type="domain" description="NAD-dependent DNA ligase N-terminal" evidence="9">
    <location>
        <begin position="33"/>
        <end position="429"/>
    </location>
</feature>
<evidence type="ECO:0000256" key="5">
    <source>
        <dbReference type="ARBA" id="ARBA00023204"/>
    </source>
</evidence>
<dbReference type="EMBL" id="CP012365">
    <property type="protein sequence ID" value="AKX59533.1"/>
    <property type="molecule type" value="Genomic_DNA"/>
</dbReference>
<dbReference type="HAMAP" id="MF_01587">
    <property type="entry name" value="DNA_ligase_B"/>
    <property type="match status" value="1"/>
</dbReference>
<evidence type="ECO:0000313" key="10">
    <source>
        <dbReference type="EMBL" id="AKX59533.1"/>
    </source>
</evidence>
<dbReference type="PATRIC" id="fig|1698449.3.peg.1210"/>
<dbReference type="GO" id="GO:0003911">
    <property type="term" value="F:DNA ligase (NAD+) activity"/>
    <property type="evidence" value="ECO:0007669"/>
    <property type="project" value="UniProtKB-UniRule"/>
</dbReference>
<comment type="similarity">
    <text evidence="7">Belongs to the NAD-dependent DNA ligase family. LigB subfamily.</text>
</comment>
<evidence type="ECO:0000256" key="4">
    <source>
        <dbReference type="ARBA" id="ARBA00023027"/>
    </source>
</evidence>
<keyword evidence="5 7" id="KW-0234">DNA repair</keyword>
<dbReference type="InterPro" id="IPR012340">
    <property type="entry name" value="NA-bd_OB-fold"/>
</dbReference>
<dbReference type="AlphaFoldDB" id="A0A0K1XEC7"/>
<evidence type="ECO:0000256" key="2">
    <source>
        <dbReference type="ARBA" id="ARBA00022705"/>
    </source>
</evidence>
<evidence type="ECO:0000256" key="3">
    <source>
        <dbReference type="ARBA" id="ARBA00022763"/>
    </source>
</evidence>
<evidence type="ECO:0000256" key="1">
    <source>
        <dbReference type="ARBA" id="ARBA00022598"/>
    </source>
</evidence>
<dbReference type="SUPFAM" id="SSF47781">
    <property type="entry name" value="RuvA domain 2-like"/>
    <property type="match status" value="1"/>
</dbReference>
<evidence type="ECO:0000256" key="6">
    <source>
        <dbReference type="ARBA" id="ARBA00034005"/>
    </source>
</evidence>
<comment type="catalytic activity">
    <reaction evidence="6 7">
        <text>NAD(+) + (deoxyribonucleotide)n-3'-hydroxyl + 5'-phospho-(deoxyribonucleotide)m = (deoxyribonucleotide)n+m + AMP + beta-nicotinamide D-nucleotide.</text>
        <dbReference type="EC" id="6.5.1.2"/>
    </reaction>
</comment>
<gene>
    <name evidence="7" type="primary">ligB</name>
    <name evidence="10" type="ORF">AKN88_06020</name>
</gene>
<dbReference type="GO" id="GO:0006281">
    <property type="term" value="P:DNA repair"/>
    <property type="evidence" value="ECO:0007669"/>
    <property type="project" value="UniProtKB-KW"/>
</dbReference>
<feature type="active site" description="N6-AMP-lysine intermediate" evidence="7">
    <location>
        <position position="130"/>
    </location>
</feature>
<dbReference type="InterPro" id="IPR013840">
    <property type="entry name" value="DNAligase_N"/>
</dbReference>
<evidence type="ECO:0000259" key="9">
    <source>
        <dbReference type="SMART" id="SM00532"/>
    </source>
</evidence>
<keyword evidence="3 7" id="KW-0227">DNA damage</keyword>
<feature type="signal peptide" evidence="8">
    <location>
        <begin position="1"/>
        <end position="24"/>
    </location>
</feature>